<dbReference type="AlphaFoldDB" id="A0A8K0G9H3"/>
<dbReference type="Proteomes" id="UP000801492">
    <property type="component" value="Unassembled WGS sequence"/>
</dbReference>
<evidence type="ECO:0000313" key="7">
    <source>
        <dbReference type="Proteomes" id="UP000801492"/>
    </source>
</evidence>
<name>A0A8K0G9H3_IGNLU</name>
<dbReference type="GO" id="GO:0005507">
    <property type="term" value="F:copper ion binding"/>
    <property type="evidence" value="ECO:0007669"/>
    <property type="project" value="InterPro"/>
</dbReference>
<comment type="similarity">
    <text evidence="1">Belongs to the multicopper oxidase family.</text>
</comment>
<dbReference type="GO" id="GO:0005886">
    <property type="term" value="C:plasma membrane"/>
    <property type="evidence" value="ECO:0007669"/>
    <property type="project" value="TreeGrafter"/>
</dbReference>
<evidence type="ECO:0000256" key="1">
    <source>
        <dbReference type="ARBA" id="ARBA00010609"/>
    </source>
</evidence>
<dbReference type="Gene3D" id="2.60.40.420">
    <property type="entry name" value="Cupredoxins - blue copper proteins"/>
    <property type="match status" value="2"/>
</dbReference>
<keyword evidence="3" id="KW-0560">Oxidoreductase</keyword>
<organism evidence="6 7">
    <name type="scientific">Ignelater luminosus</name>
    <name type="common">Cucubano</name>
    <name type="synonym">Pyrophorus luminosus</name>
    <dbReference type="NCBI Taxonomy" id="2038154"/>
    <lineage>
        <taxon>Eukaryota</taxon>
        <taxon>Metazoa</taxon>
        <taxon>Ecdysozoa</taxon>
        <taxon>Arthropoda</taxon>
        <taxon>Hexapoda</taxon>
        <taxon>Insecta</taxon>
        <taxon>Pterygota</taxon>
        <taxon>Neoptera</taxon>
        <taxon>Endopterygota</taxon>
        <taxon>Coleoptera</taxon>
        <taxon>Polyphaga</taxon>
        <taxon>Elateriformia</taxon>
        <taxon>Elateroidea</taxon>
        <taxon>Elateridae</taxon>
        <taxon>Agrypninae</taxon>
        <taxon>Pyrophorini</taxon>
        <taxon>Ignelater</taxon>
    </lineage>
</organism>
<evidence type="ECO:0000256" key="3">
    <source>
        <dbReference type="ARBA" id="ARBA00023002"/>
    </source>
</evidence>
<comment type="caution">
    <text evidence="6">The sequence shown here is derived from an EMBL/GenBank/DDBJ whole genome shotgun (WGS) entry which is preliminary data.</text>
</comment>
<protein>
    <recommendedName>
        <fullName evidence="5">Plastocyanin-like domain-containing protein</fullName>
    </recommendedName>
</protein>
<accession>A0A8K0G9H3</accession>
<proteinExistence type="inferred from homology"/>
<dbReference type="GO" id="GO:0016491">
    <property type="term" value="F:oxidoreductase activity"/>
    <property type="evidence" value="ECO:0007669"/>
    <property type="project" value="UniProtKB-KW"/>
</dbReference>
<feature type="domain" description="Plastocyanin-like" evidence="5">
    <location>
        <begin position="1"/>
        <end position="53"/>
    </location>
</feature>
<gene>
    <name evidence="6" type="ORF">ILUMI_15472</name>
</gene>
<evidence type="ECO:0000259" key="5">
    <source>
        <dbReference type="Pfam" id="PF07732"/>
    </source>
</evidence>
<reference evidence="6" key="1">
    <citation type="submission" date="2019-08" db="EMBL/GenBank/DDBJ databases">
        <title>The genome of the North American firefly Photinus pyralis.</title>
        <authorList>
            <consortium name="Photinus pyralis genome working group"/>
            <person name="Fallon T.R."/>
            <person name="Sander Lower S.E."/>
            <person name="Weng J.-K."/>
        </authorList>
    </citation>
    <scope>NUCLEOTIDE SEQUENCE</scope>
    <source>
        <strain evidence="6">TRF0915ILg1</strain>
        <tissue evidence="6">Whole body</tissue>
    </source>
</reference>
<dbReference type="SUPFAM" id="SSF49503">
    <property type="entry name" value="Cupredoxins"/>
    <property type="match status" value="1"/>
</dbReference>
<dbReference type="InterPro" id="IPR011707">
    <property type="entry name" value="Cu-oxidase-like_N"/>
</dbReference>
<dbReference type="Pfam" id="PF07732">
    <property type="entry name" value="Cu-oxidase_3"/>
    <property type="match status" value="1"/>
</dbReference>
<dbReference type="EMBL" id="VTPC01047819">
    <property type="protein sequence ID" value="KAF2890701.1"/>
    <property type="molecule type" value="Genomic_DNA"/>
</dbReference>
<evidence type="ECO:0000256" key="2">
    <source>
        <dbReference type="ARBA" id="ARBA00022723"/>
    </source>
</evidence>
<dbReference type="InterPro" id="IPR045087">
    <property type="entry name" value="Cu-oxidase_fam"/>
</dbReference>
<feature type="non-terminal residue" evidence="6">
    <location>
        <position position="1"/>
    </location>
</feature>
<dbReference type="OrthoDB" id="2121828at2759"/>
<dbReference type="PANTHER" id="PTHR11709:SF394">
    <property type="entry name" value="FI03373P-RELATED"/>
    <property type="match status" value="1"/>
</dbReference>
<evidence type="ECO:0000313" key="6">
    <source>
        <dbReference type="EMBL" id="KAF2890701.1"/>
    </source>
</evidence>
<evidence type="ECO:0000256" key="4">
    <source>
        <dbReference type="ARBA" id="ARBA00023008"/>
    </source>
</evidence>
<keyword evidence="7" id="KW-1185">Reference proteome</keyword>
<dbReference type="GO" id="GO:0006826">
    <property type="term" value="P:iron ion transport"/>
    <property type="evidence" value="ECO:0007669"/>
    <property type="project" value="TreeGrafter"/>
</dbReference>
<keyword evidence="2" id="KW-0479">Metal-binding</keyword>
<dbReference type="PANTHER" id="PTHR11709">
    <property type="entry name" value="MULTI-COPPER OXIDASE"/>
    <property type="match status" value="1"/>
</dbReference>
<sequence>MDGVPLVTQCPIQSASTFRYHFKAEHPGTHFWHSHTGFQRADGAFGAFIVRVPEEKDPHCDLYDYDLSSHVMIILDWGPEIGMKKFIAHHHSDGDNKPETLLVNGMGRFKEFDERSNKTVYTPTSRFVVER</sequence>
<dbReference type="InterPro" id="IPR008972">
    <property type="entry name" value="Cupredoxin"/>
</dbReference>
<keyword evidence="4" id="KW-0186">Copper</keyword>